<reference evidence="1" key="1">
    <citation type="submission" date="2018-02" db="EMBL/GenBank/DDBJ databases">
        <title>Rhizophora mucronata_Transcriptome.</title>
        <authorList>
            <person name="Meera S.P."/>
            <person name="Sreeshan A."/>
            <person name="Augustine A."/>
        </authorList>
    </citation>
    <scope>NUCLEOTIDE SEQUENCE</scope>
    <source>
        <tissue evidence="1">Leaf</tissue>
    </source>
</reference>
<proteinExistence type="predicted"/>
<accession>A0A2P2NNQ0</accession>
<dbReference type="AlphaFoldDB" id="A0A2P2NNQ0"/>
<evidence type="ECO:0000313" key="1">
    <source>
        <dbReference type="EMBL" id="MBX44065.1"/>
    </source>
</evidence>
<protein>
    <submittedName>
        <fullName evidence="1">Uncharacterized protein</fullName>
    </submittedName>
</protein>
<organism evidence="1">
    <name type="scientific">Rhizophora mucronata</name>
    <name type="common">Asiatic mangrove</name>
    <dbReference type="NCBI Taxonomy" id="61149"/>
    <lineage>
        <taxon>Eukaryota</taxon>
        <taxon>Viridiplantae</taxon>
        <taxon>Streptophyta</taxon>
        <taxon>Embryophyta</taxon>
        <taxon>Tracheophyta</taxon>
        <taxon>Spermatophyta</taxon>
        <taxon>Magnoliopsida</taxon>
        <taxon>eudicotyledons</taxon>
        <taxon>Gunneridae</taxon>
        <taxon>Pentapetalae</taxon>
        <taxon>rosids</taxon>
        <taxon>fabids</taxon>
        <taxon>Malpighiales</taxon>
        <taxon>Rhizophoraceae</taxon>
        <taxon>Rhizophora</taxon>
    </lineage>
</organism>
<dbReference type="EMBL" id="GGEC01063581">
    <property type="protein sequence ID" value="MBX44065.1"/>
    <property type="molecule type" value="Transcribed_RNA"/>
</dbReference>
<name>A0A2P2NNQ0_RHIMU</name>
<sequence length="39" mass="4912">MVFWHLTFPFHVIITSRKQQFHYRCPPFVYFQSLLVRKL</sequence>